<protein>
    <submittedName>
        <fullName evidence="2">Heavy metal-binding domain-containing protein</fullName>
    </submittedName>
</protein>
<dbReference type="OrthoDB" id="3289343at2"/>
<keyword evidence="3" id="KW-1185">Reference proteome</keyword>
<dbReference type="InterPro" id="IPR002765">
    <property type="entry name" value="UPF0145_YbjQ-like"/>
</dbReference>
<organism evidence="2 3">
    <name type="scientific">Dyella choica</name>
    <dbReference type="NCBI Taxonomy" id="1927959"/>
    <lineage>
        <taxon>Bacteria</taxon>
        <taxon>Pseudomonadati</taxon>
        <taxon>Pseudomonadota</taxon>
        <taxon>Gammaproteobacteria</taxon>
        <taxon>Lysobacterales</taxon>
        <taxon>Rhodanobacteraceae</taxon>
        <taxon>Dyella</taxon>
    </lineage>
</organism>
<dbReference type="SUPFAM" id="SSF117782">
    <property type="entry name" value="YbjQ-like"/>
    <property type="match status" value="2"/>
</dbReference>
<comment type="similarity">
    <text evidence="1">Belongs to the UPF0145 family.</text>
</comment>
<evidence type="ECO:0000313" key="2">
    <source>
        <dbReference type="EMBL" id="RUL74454.1"/>
    </source>
</evidence>
<dbReference type="Pfam" id="PF01906">
    <property type="entry name" value="YbjQ_1"/>
    <property type="match status" value="2"/>
</dbReference>
<name>A0A3S0S9D7_9GAMM</name>
<dbReference type="InterPro" id="IPR035439">
    <property type="entry name" value="UPF0145_dom_sf"/>
</dbReference>
<comment type="caution">
    <text evidence="2">The sequence shown here is derived from an EMBL/GenBank/DDBJ whole genome shotgun (WGS) entry which is preliminary data.</text>
</comment>
<dbReference type="PANTHER" id="PTHR34068">
    <property type="entry name" value="UPF0145 PROTEIN YBJQ"/>
    <property type="match status" value="1"/>
</dbReference>
<reference evidence="2 3" key="1">
    <citation type="submission" date="2018-12" db="EMBL/GenBank/DDBJ databases">
        <title>Dyella dinghuensis sp. nov. DHOA06 and Dyella choica sp. nov. 4M-K27, isolated from forest soil.</title>
        <authorList>
            <person name="Qiu L.-H."/>
            <person name="Gao Z.-H."/>
        </authorList>
    </citation>
    <scope>NUCLEOTIDE SEQUENCE [LARGE SCALE GENOMIC DNA]</scope>
    <source>
        <strain evidence="2 3">4M-K27</strain>
    </source>
</reference>
<evidence type="ECO:0000256" key="1">
    <source>
        <dbReference type="ARBA" id="ARBA00010751"/>
    </source>
</evidence>
<dbReference type="Gene3D" id="3.30.110.70">
    <property type="entry name" value="Hypothetical protein apc22750. Chain B"/>
    <property type="match status" value="2"/>
</dbReference>
<sequence>MSDGTAIPQHALERLKGLRSEGHPGGIFTSDFSINEFLLVRKAGFEPVGLCVGSCIYHLGIQYANWSKNQEMDVLSQAMYHARELAMSRMRAEAEGMGADGIVGVELTVKRMEWDDKILEFIAIGTGVVHAKGHPGFKGYNGKPFTSDLSGQDFWTLLQAGYRPLEMVMGSCVYHVAHQGMFKALGNVGNNTELTNYSQALYDAREIAMERMQHEAIQVQAEGVVGVDLHEGSHNWQPHIIEFFAVGTAVTPITTERDASTIPDPQLVLSVNN</sequence>
<evidence type="ECO:0000313" key="3">
    <source>
        <dbReference type="Proteomes" id="UP000274358"/>
    </source>
</evidence>
<dbReference type="EMBL" id="RYYV01000009">
    <property type="protein sequence ID" value="RUL74454.1"/>
    <property type="molecule type" value="Genomic_DNA"/>
</dbReference>
<accession>A0A3S0S9D7</accession>
<gene>
    <name evidence="2" type="ORF">EKH80_13290</name>
</gene>
<dbReference type="Proteomes" id="UP000274358">
    <property type="component" value="Unassembled WGS sequence"/>
</dbReference>
<dbReference type="AlphaFoldDB" id="A0A3S0S9D7"/>
<dbReference type="RefSeq" id="WP_126685255.1">
    <property type="nucleotide sequence ID" value="NZ_RYYV01000009.1"/>
</dbReference>
<proteinExistence type="inferred from homology"/>